<proteinExistence type="predicted"/>
<reference evidence="3" key="1">
    <citation type="journal article" date="2021" name="Science">
        <title>Hunting the eagle killer: A cyanobacterial neurotoxin causes vacuolar myelinopathy.</title>
        <authorList>
            <person name="Breinlinger S."/>
            <person name="Phillips T.J."/>
            <person name="Haram B.N."/>
            <person name="Mares J."/>
            <person name="Martinez Yerena J.A."/>
            <person name="Hrouzek P."/>
            <person name="Sobotka R."/>
            <person name="Henderson W.M."/>
            <person name="Schmieder P."/>
            <person name="Williams S.M."/>
            <person name="Lauderdale J.D."/>
            <person name="Wilde H.D."/>
            <person name="Gerrin W."/>
            <person name="Kust A."/>
            <person name="Washington J.W."/>
            <person name="Wagner C."/>
            <person name="Geier B."/>
            <person name="Liebeke M."/>
            <person name="Enke H."/>
            <person name="Niedermeyer T.H.J."/>
            <person name="Wilde S.B."/>
        </authorList>
    </citation>
    <scope>NUCLEOTIDE SEQUENCE [LARGE SCALE GENOMIC DNA]</scope>
    <source>
        <strain evidence="3">Thurmond2011</strain>
    </source>
</reference>
<keyword evidence="1" id="KW-0472">Membrane</keyword>
<dbReference type="AlphaFoldDB" id="A0AAP5MCY9"/>
<protein>
    <submittedName>
        <fullName evidence="2">Uncharacterized protein</fullName>
    </submittedName>
</protein>
<dbReference type="Proteomes" id="UP000667802">
    <property type="component" value="Unassembled WGS sequence"/>
</dbReference>
<dbReference type="EMBL" id="JAALHA020000027">
    <property type="protein sequence ID" value="MDR9899777.1"/>
    <property type="molecule type" value="Genomic_DNA"/>
</dbReference>
<evidence type="ECO:0000313" key="3">
    <source>
        <dbReference type="Proteomes" id="UP000667802"/>
    </source>
</evidence>
<keyword evidence="3" id="KW-1185">Reference proteome</keyword>
<feature type="transmembrane region" description="Helical" evidence="1">
    <location>
        <begin position="66"/>
        <end position="89"/>
    </location>
</feature>
<sequence length="168" mass="19278">MQKTVVEQTQKNLMNLPVLYKQDNSQIIQYNPIQEAIELWANISDNKTGEIYRQAASKTWDIFKQAVAIIFFLCKLLIASIIWISGLAFQTGQIFRNKLEVEQPTLDQIISYLFQFLLWPFARAYDWAASFIKKYLGWDKPLTAKSSAIEPQQMSNSGVTSIESSSTK</sequence>
<accession>A0AAP5MCY9</accession>
<gene>
    <name evidence="2" type="ORF">G7B40_035250</name>
</gene>
<dbReference type="RefSeq" id="WP_208346396.1">
    <property type="nucleotide sequence ID" value="NZ_CAWQFN010000152.1"/>
</dbReference>
<organism evidence="2 3">
    <name type="scientific">Aetokthonos hydrillicola Thurmond2011</name>
    <dbReference type="NCBI Taxonomy" id="2712845"/>
    <lineage>
        <taxon>Bacteria</taxon>
        <taxon>Bacillati</taxon>
        <taxon>Cyanobacteriota</taxon>
        <taxon>Cyanophyceae</taxon>
        <taxon>Nostocales</taxon>
        <taxon>Hapalosiphonaceae</taxon>
        <taxon>Aetokthonos</taxon>
    </lineage>
</organism>
<keyword evidence="1" id="KW-1133">Transmembrane helix</keyword>
<name>A0AAP5MCY9_9CYAN</name>
<evidence type="ECO:0000256" key="1">
    <source>
        <dbReference type="SAM" id="Phobius"/>
    </source>
</evidence>
<comment type="caution">
    <text evidence="2">The sequence shown here is derived from an EMBL/GenBank/DDBJ whole genome shotgun (WGS) entry which is preliminary data.</text>
</comment>
<evidence type="ECO:0000313" key="2">
    <source>
        <dbReference type="EMBL" id="MDR9899777.1"/>
    </source>
</evidence>
<keyword evidence="1" id="KW-0812">Transmembrane</keyword>